<name>S8BSY8_DACHA</name>
<proteinExistence type="predicted"/>
<dbReference type="HOGENOM" id="CLU_737740_0_0_1"/>
<dbReference type="AlphaFoldDB" id="S8BSY8"/>
<reference evidence="3" key="2">
    <citation type="submission" date="2013-04" db="EMBL/GenBank/DDBJ databases">
        <title>Genomic mechanisms accounting for the adaptation to parasitism in nematode-trapping fungi.</title>
        <authorList>
            <person name="Ahren D.G."/>
        </authorList>
    </citation>
    <scope>NUCLEOTIDE SEQUENCE [LARGE SCALE GENOMIC DNA]</scope>
    <source>
        <strain evidence="3">CBS 200.50</strain>
    </source>
</reference>
<evidence type="ECO:0000313" key="3">
    <source>
        <dbReference type="Proteomes" id="UP000015100"/>
    </source>
</evidence>
<gene>
    <name evidence="2" type="ORF">H072_3444</name>
</gene>
<feature type="chain" id="PRO_5004561548" evidence="1">
    <location>
        <begin position="19"/>
        <end position="375"/>
    </location>
</feature>
<keyword evidence="3" id="KW-1185">Reference proteome</keyword>
<accession>S8BSY8</accession>
<sequence length="375" mass="42670">MLKYILLLQWILFVLVFAKSTDTLSRKPDAVSVHTPTKTGQFPPRVTGSWAYLDPKIYILSGEAETNSTVMVMKNGINSCLRDSNTNVEGFIPAVVVRCDANDRFQKWTTNGSIYRREAPGYGSKSFFYDAKIKNSATGRYITANYNMSGETLSRFFEDYGYIIFGFLHLVEDGKVEAPLSQIIEVYALDEQHRGLAPKLPQYAPYNFTNQDMIRLPQDTAYYCPPNSKRSLIVPDPYPYPFKNPSPTTNQTMPGRWAAWGCQSITKEYIDDLTLPFLDNSPLSAFAKEICPVEQSRILKSNSEVIRDYMDAMEARTFWDICNLIPDTFYNVKDFMHCEHTPTREPPLPTASNLLPEVSCENLMAFTKDLVVSFD</sequence>
<protein>
    <submittedName>
        <fullName evidence="2">Uncharacterized protein</fullName>
    </submittedName>
</protein>
<evidence type="ECO:0000256" key="1">
    <source>
        <dbReference type="SAM" id="SignalP"/>
    </source>
</evidence>
<reference evidence="2 3" key="1">
    <citation type="journal article" date="2013" name="PLoS Genet.">
        <title>Genomic mechanisms accounting for the adaptation to parasitism in nematode-trapping fungi.</title>
        <authorList>
            <person name="Meerupati T."/>
            <person name="Andersson K.M."/>
            <person name="Friman E."/>
            <person name="Kumar D."/>
            <person name="Tunlid A."/>
            <person name="Ahren D."/>
        </authorList>
    </citation>
    <scope>NUCLEOTIDE SEQUENCE [LARGE SCALE GENOMIC DNA]</scope>
    <source>
        <strain evidence="2 3">CBS 200.50</strain>
    </source>
</reference>
<feature type="signal peptide" evidence="1">
    <location>
        <begin position="1"/>
        <end position="18"/>
    </location>
</feature>
<organism evidence="2 3">
    <name type="scientific">Dactylellina haptotyla (strain CBS 200.50)</name>
    <name type="common">Nematode-trapping fungus</name>
    <name type="synonym">Monacrosporium haptotylum</name>
    <dbReference type="NCBI Taxonomy" id="1284197"/>
    <lineage>
        <taxon>Eukaryota</taxon>
        <taxon>Fungi</taxon>
        <taxon>Dikarya</taxon>
        <taxon>Ascomycota</taxon>
        <taxon>Pezizomycotina</taxon>
        <taxon>Orbiliomycetes</taxon>
        <taxon>Orbiliales</taxon>
        <taxon>Orbiliaceae</taxon>
        <taxon>Dactylellina</taxon>
    </lineage>
</organism>
<dbReference type="Proteomes" id="UP000015100">
    <property type="component" value="Unassembled WGS sequence"/>
</dbReference>
<comment type="caution">
    <text evidence="2">The sequence shown here is derived from an EMBL/GenBank/DDBJ whole genome shotgun (WGS) entry which is preliminary data.</text>
</comment>
<dbReference type="EMBL" id="AQGS01000107">
    <property type="protein sequence ID" value="EPS42613.1"/>
    <property type="molecule type" value="Genomic_DNA"/>
</dbReference>
<evidence type="ECO:0000313" key="2">
    <source>
        <dbReference type="EMBL" id="EPS42613.1"/>
    </source>
</evidence>
<keyword evidence="1" id="KW-0732">Signal</keyword>